<organism evidence="1 2">
    <name type="scientific">Brachionus plicatilis</name>
    <name type="common">Marine rotifer</name>
    <name type="synonym">Brachionus muelleri</name>
    <dbReference type="NCBI Taxonomy" id="10195"/>
    <lineage>
        <taxon>Eukaryota</taxon>
        <taxon>Metazoa</taxon>
        <taxon>Spiralia</taxon>
        <taxon>Gnathifera</taxon>
        <taxon>Rotifera</taxon>
        <taxon>Eurotatoria</taxon>
        <taxon>Monogononta</taxon>
        <taxon>Pseudotrocha</taxon>
        <taxon>Ploima</taxon>
        <taxon>Brachionidae</taxon>
        <taxon>Brachionus</taxon>
    </lineage>
</organism>
<accession>A0A3M7RWH6</accession>
<keyword evidence="2" id="KW-1185">Reference proteome</keyword>
<proteinExistence type="predicted"/>
<sequence>NFYIRKNIISCYQKIYSFKYCLLRKTTQKIYEIYQLTIRDNNTVQIFDPNINCLENQTSELGNKPVSSFQFESGNSNLKHELETGLLSSVANGNSNLKMDFFPFLFNFDNLKT</sequence>
<dbReference type="AlphaFoldDB" id="A0A3M7RWH6"/>
<reference evidence="1 2" key="1">
    <citation type="journal article" date="2018" name="Sci. Rep.">
        <title>Genomic signatures of local adaptation to the degree of environmental predictability in rotifers.</title>
        <authorList>
            <person name="Franch-Gras L."/>
            <person name="Hahn C."/>
            <person name="Garcia-Roger E.M."/>
            <person name="Carmona M.J."/>
            <person name="Serra M."/>
            <person name="Gomez A."/>
        </authorList>
    </citation>
    <scope>NUCLEOTIDE SEQUENCE [LARGE SCALE GENOMIC DNA]</scope>
    <source>
        <strain evidence="1">HYR1</strain>
    </source>
</reference>
<dbReference type="Proteomes" id="UP000276133">
    <property type="component" value="Unassembled WGS sequence"/>
</dbReference>
<evidence type="ECO:0000313" key="1">
    <source>
        <dbReference type="EMBL" id="RNA27695.1"/>
    </source>
</evidence>
<dbReference type="EMBL" id="REGN01002505">
    <property type="protein sequence ID" value="RNA27695.1"/>
    <property type="molecule type" value="Genomic_DNA"/>
</dbReference>
<protein>
    <submittedName>
        <fullName evidence="1">Uncharacterized protein</fullName>
    </submittedName>
</protein>
<gene>
    <name evidence="1" type="ORF">BpHYR1_027434</name>
</gene>
<feature type="non-terminal residue" evidence="1">
    <location>
        <position position="1"/>
    </location>
</feature>
<evidence type="ECO:0000313" key="2">
    <source>
        <dbReference type="Proteomes" id="UP000276133"/>
    </source>
</evidence>
<comment type="caution">
    <text evidence="1">The sequence shown here is derived from an EMBL/GenBank/DDBJ whole genome shotgun (WGS) entry which is preliminary data.</text>
</comment>
<name>A0A3M7RWH6_BRAPC</name>